<keyword evidence="1" id="KW-1133">Transmembrane helix</keyword>
<keyword evidence="3" id="KW-1185">Reference proteome</keyword>
<evidence type="ECO:0000256" key="1">
    <source>
        <dbReference type="SAM" id="Phobius"/>
    </source>
</evidence>
<reference evidence="3" key="1">
    <citation type="submission" date="2016-10" db="EMBL/GenBank/DDBJ databases">
        <authorList>
            <person name="Varghese N."/>
            <person name="Submissions S."/>
        </authorList>
    </citation>
    <scope>NUCLEOTIDE SEQUENCE [LARGE SCALE GENOMIC DNA]</scope>
    <source>
        <strain evidence="3">CGMCC 1.11014</strain>
    </source>
</reference>
<feature type="transmembrane region" description="Helical" evidence="1">
    <location>
        <begin position="123"/>
        <end position="144"/>
    </location>
</feature>
<sequence>METSNRKKYWVSVSATIVLGALGSGLWNLVEPSIERIGNWILSVATLGIKSIQDDEYANAALGLHELASLYILLMASAFIFTMPGIIAATPLILSAFKKVMTGNEQLNEKVLSGNQRKRAFKLLLTVTLFGTLTGSYFIVKFLIVNQENLIASYFRQRVTVIRPYISDADFNSYNSAFARLKSKEDYLALMERMKGVGKANGIEVPKAETW</sequence>
<name>A0A1I7JMZ9_9BURK</name>
<feature type="transmembrane region" description="Helical" evidence="1">
    <location>
        <begin position="70"/>
        <end position="94"/>
    </location>
</feature>
<keyword evidence="1" id="KW-0812">Transmembrane</keyword>
<dbReference type="Proteomes" id="UP000199391">
    <property type="component" value="Unassembled WGS sequence"/>
</dbReference>
<accession>A0A1I7JMZ9</accession>
<dbReference type="OrthoDB" id="9811222at2"/>
<gene>
    <name evidence="2" type="ORF">SAMN05216552_101272</name>
</gene>
<organism evidence="2 3">
    <name type="scientific">Pseudoduganella namucuonensis</name>
    <dbReference type="NCBI Taxonomy" id="1035707"/>
    <lineage>
        <taxon>Bacteria</taxon>
        <taxon>Pseudomonadati</taxon>
        <taxon>Pseudomonadota</taxon>
        <taxon>Betaproteobacteria</taxon>
        <taxon>Burkholderiales</taxon>
        <taxon>Oxalobacteraceae</taxon>
        <taxon>Telluria group</taxon>
        <taxon>Pseudoduganella</taxon>
    </lineage>
</organism>
<protein>
    <submittedName>
        <fullName evidence="2">Uncharacterized protein</fullName>
    </submittedName>
</protein>
<proteinExistence type="predicted"/>
<dbReference type="AlphaFoldDB" id="A0A1I7JMZ9"/>
<keyword evidence="1" id="KW-0472">Membrane</keyword>
<feature type="transmembrane region" description="Helical" evidence="1">
    <location>
        <begin position="9"/>
        <end position="30"/>
    </location>
</feature>
<dbReference type="EMBL" id="FPBO01000012">
    <property type="protein sequence ID" value="SFU86528.1"/>
    <property type="molecule type" value="Genomic_DNA"/>
</dbReference>
<evidence type="ECO:0000313" key="3">
    <source>
        <dbReference type="Proteomes" id="UP000199391"/>
    </source>
</evidence>
<evidence type="ECO:0000313" key="2">
    <source>
        <dbReference type="EMBL" id="SFU86528.1"/>
    </source>
</evidence>
<dbReference type="RefSeq" id="WP_143133137.1">
    <property type="nucleotide sequence ID" value="NZ_FPBO01000012.1"/>
</dbReference>